<proteinExistence type="predicted"/>
<protein>
    <recommendedName>
        <fullName evidence="3">FAD-dependent oxidoreductase 2 FAD-binding domain-containing protein</fullName>
    </recommendedName>
</protein>
<keyword evidence="5" id="KW-1185">Reference proteome</keyword>
<feature type="domain" description="FAD-dependent oxidoreductase 2 FAD-binding" evidence="3">
    <location>
        <begin position="3"/>
        <end position="325"/>
    </location>
</feature>
<evidence type="ECO:0000259" key="3">
    <source>
        <dbReference type="Pfam" id="PF00890"/>
    </source>
</evidence>
<evidence type="ECO:0000256" key="2">
    <source>
        <dbReference type="ARBA" id="ARBA00023002"/>
    </source>
</evidence>
<dbReference type="InterPro" id="IPR036188">
    <property type="entry name" value="FAD/NAD-bd_sf"/>
</dbReference>
<evidence type="ECO:0000256" key="1">
    <source>
        <dbReference type="ARBA" id="ARBA00022630"/>
    </source>
</evidence>
<keyword evidence="1" id="KW-0285">Flavoprotein</keyword>
<dbReference type="RefSeq" id="WP_071313166.1">
    <property type="nucleotide sequence ID" value="NZ_MLQQ01000018.1"/>
</dbReference>
<dbReference type="InterPro" id="IPR003953">
    <property type="entry name" value="FAD-dep_OxRdtase_2_FAD-bd"/>
</dbReference>
<name>A0A1S2LJZ4_9BACI</name>
<comment type="caution">
    <text evidence="4">The sequence shown here is derived from an EMBL/GenBank/DDBJ whole genome shotgun (WGS) entry which is preliminary data.</text>
</comment>
<dbReference type="Gene3D" id="3.50.50.60">
    <property type="entry name" value="FAD/NAD(P)-binding domain"/>
    <property type="match status" value="2"/>
</dbReference>
<sequence>MYDVIVVGQGLTGLLSAIVARKQNKKVALVAKGTGKMLQSTGLMDLVPGSNKDFSQWMELYGLSNREKITVKDAINEFKRLTEKIGYEYVGDVDKLANVVTSSGHLKSTALYPKTITPIPEKGRIVIVGFNEIVDFQPEFLKGNLQKERPNLQIKTMSVSLGKDSQRTLTQLDAARVLDEKDNREQILRQIKEKMKTEFTDGVDLFIFPAALGVQQWEKVHSQFCSELKAMVTEAPGLPPNATAIRLHERLRKEAIKLGVRFYTDTEVNGFSKKGTINEITIKMNNRNAKLESQHLLICTGGILGGGLEQTAKGLKETTLQLSVNKEGAYVDLPDHVYPVGASLGTNVIHYGITGGIYSVVSSYLTNLQIERSDMRGLQRA</sequence>
<dbReference type="AlphaFoldDB" id="A0A1S2LJZ4"/>
<dbReference type="Pfam" id="PF00890">
    <property type="entry name" value="FAD_binding_2"/>
    <property type="match status" value="1"/>
</dbReference>
<evidence type="ECO:0000313" key="4">
    <source>
        <dbReference type="EMBL" id="OIJ12859.1"/>
    </source>
</evidence>
<keyword evidence="2" id="KW-0560">Oxidoreductase</keyword>
<evidence type="ECO:0000313" key="5">
    <source>
        <dbReference type="Proteomes" id="UP000180098"/>
    </source>
</evidence>
<dbReference type="EMBL" id="MLQQ01000018">
    <property type="protein sequence ID" value="OIJ12859.1"/>
    <property type="molecule type" value="Genomic_DNA"/>
</dbReference>
<dbReference type="Proteomes" id="UP000180098">
    <property type="component" value="Unassembled WGS sequence"/>
</dbReference>
<organism evidence="4 5">
    <name type="scientific">Anaerobacillus arseniciselenatis</name>
    <dbReference type="NCBI Taxonomy" id="85682"/>
    <lineage>
        <taxon>Bacteria</taxon>
        <taxon>Bacillati</taxon>
        <taxon>Bacillota</taxon>
        <taxon>Bacilli</taxon>
        <taxon>Bacillales</taxon>
        <taxon>Bacillaceae</taxon>
        <taxon>Anaerobacillus</taxon>
    </lineage>
</organism>
<dbReference type="SUPFAM" id="SSF51905">
    <property type="entry name" value="FAD/NAD(P)-binding domain"/>
    <property type="match status" value="1"/>
</dbReference>
<reference evidence="4 5" key="1">
    <citation type="submission" date="2016-10" db="EMBL/GenBank/DDBJ databases">
        <title>Draft genome sequences of four alkaliphilic bacteria belonging to the Anaerobacillus genus.</title>
        <authorList>
            <person name="Bassil N.M."/>
            <person name="Lloyd J.R."/>
        </authorList>
    </citation>
    <scope>NUCLEOTIDE SEQUENCE [LARGE SCALE GENOMIC DNA]</scope>
    <source>
        <strain evidence="4 5">DSM 15340</strain>
    </source>
</reference>
<dbReference type="GO" id="GO:0016491">
    <property type="term" value="F:oxidoreductase activity"/>
    <property type="evidence" value="ECO:0007669"/>
    <property type="project" value="UniProtKB-KW"/>
</dbReference>
<accession>A0A1S2LJZ4</accession>
<gene>
    <name evidence="4" type="ORF">BKP35_09835</name>
</gene>